<dbReference type="VEuPathDB" id="VectorBase:GPPI030575"/>
<evidence type="ECO:0000313" key="1">
    <source>
        <dbReference type="EnsemblMetazoa" id="GPPI030575-PA"/>
    </source>
</evidence>
<protein>
    <submittedName>
        <fullName evidence="1">Uncharacterized protein</fullName>
    </submittedName>
</protein>
<reference evidence="1" key="2">
    <citation type="submission" date="2020-05" db="UniProtKB">
        <authorList>
            <consortium name="EnsemblMetazoa"/>
        </authorList>
    </citation>
    <scope>IDENTIFICATION</scope>
    <source>
        <strain evidence="1">IAEA</strain>
    </source>
</reference>
<evidence type="ECO:0000313" key="2">
    <source>
        <dbReference type="Proteomes" id="UP000092460"/>
    </source>
</evidence>
<organism evidence="1 2">
    <name type="scientific">Glossina palpalis gambiensis</name>
    <dbReference type="NCBI Taxonomy" id="67801"/>
    <lineage>
        <taxon>Eukaryota</taxon>
        <taxon>Metazoa</taxon>
        <taxon>Ecdysozoa</taxon>
        <taxon>Arthropoda</taxon>
        <taxon>Hexapoda</taxon>
        <taxon>Insecta</taxon>
        <taxon>Pterygota</taxon>
        <taxon>Neoptera</taxon>
        <taxon>Endopterygota</taxon>
        <taxon>Diptera</taxon>
        <taxon>Brachycera</taxon>
        <taxon>Muscomorpha</taxon>
        <taxon>Hippoboscoidea</taxon>
        <taxon>Glossinidae</taxon>
        <taxon>Glossina</taxon>
    </lineage>
</organism>
<dbReference type="EMBL" id="JXJN01014589">
    <property type="status" value="NOT_ANNOTATED_CDS"/>
    <property type="molecule type" value="Genomic_DNA"/>
</dbReference>
<dbReference type="Proteomes" id="UP000092460">
    <property type="component" value="Unassembled WGS sequence"/>
</dbReference>
<reference evidence="2" key="1">
    <citation type="submission" date="2015-01" db="EMBL/GenBank/DDBJ databases">
        <authorList>
            <person name="Aksoy S."/>
            <person name="Warren W."/>
            <person name="Wilson R.K."/>
        </authorList>
    </citation>
    <scope>NUCLEOTIDE SEQUENCE [LARGE SCALE GENOMIC DNA]</scope>
    <source>
        <strain evidence="2">IAEA</strain>
    </source>
</reference>
<dbReference type="AlphaFoldDB" id="A0A1B0BHT6"/>
<dbReference type="EnsemblMetazoa" id="GPPI030575-RA">
    <property type="protein sequence ID" value="GPPI030575-PA"/>
    <property type="gene ID" value="GPPI030575"/>
</dbReference>
<sequence length="106" mass="12297">MSMATTITTTTTTTTTTTATNTKKLSLYVENSTYEALEVIRWYFCGRSSSTSRRTRMINFANYKRNHHNMWNDNNKKPDRTHAFCKENQLQVDSVSHPYSPIFSIC</sequence>
<keyword evidence="2" id="KW-1185">Reference proteome</keyword>
<name>A0A1B0BHT6_9MUSC</name>
<accession>A0A1B0BHT6</accession>
<proteinExistence type="predicted"/>